<dbReference type="EMBL" id="ML145198">
    <property type="protein sequence ID" value="TBU54065.1"/>
    <property type="molecule type" value="Genomic_DNA"/>
</dbReference>
<evidence type="ECO:0000313" key="4">
    <source>
        <dbReference type="Proteomes" id="UP000292082"/>
    </source>
</evidence>
<dbReference type="Proteomes" id="UP000292957">
    <property type="component" value="Unassembled WGS sequence"/>
</dbReference>
<gene>
    <name evidence="3" type="ORF">BD310DRAFT_107166</name>
    <name evidence="2" type="ORF">BD311DRAFT_746973</name>
</gene>
<dbReference type="AlphaFoldDB" id="A0A4Q9N0P5"/>
<feature type="region of interest" description="Disordered" evidence="1">
    <location>
        <begin position="41"/>
        <end position="61"/>
    </location>
</feature>
<evidence type="ECO:0000256" key="1">
    <source>
        <dbReference type="SAM" id="MobiDB-lite"/>
    </source>
</evidence>
<keyword evidence="4" id="KW-1185">Reference proteome</keyword>
<reference evidence="2 4" key="1">
    <citation type="submission" date="2019-01" db="EMBL/GenBank/DDBJ databases">
        <title>Draft genome sequences of three monokaryotic isolates of the white-rot basidiomycete fungus Dichomitus squalens.</title>
        <authorList>
            <consortium name="DOE Joint Genome Institute"/>
            <person name="Lopez S.C."/>
            <person name="Andreopoulos B."/>
            <person name="Pangilinan J."/>
            <person name="Lipzen A."/>
            <person name="Riley R."/>
            <person name="Ahrendt S."/>
            <person name="Ng V."/>
            <person name="Barry K."/>
            <person name="Daum C."/>
            <person name="Grigoriev I.V."/>
            <person name="Hilden K.S."/>
            <person name="Makela M.R."/>
            <person name="de Vries R.P."/>
        </authorList>
    </citation>
    <scope>NUCLEOTIDE SEQUENCE [LARGE SCALE GENOMIC DNA]</scope>
    <source>
        <strain evidence="3 4">CBS 464.89</strain>
        <strain evidence="2">OM18370.1</strain>
    </source>
</reference>
<organism evidence="2">
    <name type="scientific">Dichomitus squalens</name>
    <dbReference type="NCBI Taxonomy" id="114155"/>
    <lineage>
        <taxon>Eukaryota</taxon>
        <taxon>Fungi</taxon>
        <taxon>Dikarya</taxon>
        <taxon>Basidiomycota</taxon>
        <taxon>Agaricomycotina</taxon>
        <taxon>Agaricomycetes</taxon>
        <taxon>Polyporales</taxon>
        <taxon>Polyporaceae</taxon>
        <taxon>Dichomitus</taxon>
    </lineage>
</organism>
<evidence type="ECO:0000313" key="2">
    <source>
        <dbReference type="EMBL" id="TBU34010.1"/>
    </source>
</evidence>
<accession>A0A4Q9N0P5</accession>
<proteinExistence type="predicted"/>
<sequence>MNARRQCNGMLAANMRRKVRAISRDRNTSNELPTQICSYEGPSEETTMRHGHQHNAPLTAF</sequence>
<dbReference type="Proteomes" id="UP000292082">
    <property type="component" value="Unassembled WGS sequence"/>
</dbReference>
<evidence type="ECO:0000313" key="3">
    <source>
        <dbReference type="EMBL" id="TBU54065.1"/>
    </source>
</evidence>
<dbReference type="EMBL" id="ML143389">
    <property type="protein sequence ID" value="TBU34010.1"/>
    <property type="molecule type" value="Genomic_DNA"/>
</dbReference>
<protein>
    <submittedName>
        <fullName evidence="2">Uncharacterized protein</fullName>
    </submittedName>
</protein>
<name>A0A4Q9N0P5_9APHY</name>